<keyword evidence="10" id="KW-0915">Sodium</keyword>
<keyword evidence="6 10" id="KW-0407">Ion channel</keyword>
<dbReference type="GO" id="GO:0140114">
    <property type="term" value="P:cellular detoxification of fluoride"/>
    <property type="evidence" value="ECO:0007669"/>
    <property type="project" value="UniProtKB-UniRule"/>
</dbReference>
<keyword evidence="12" id="KW-1185">Reference proteome</keyword>
<evidence type="ECO:0000256" key="3">
    <source>
        <dbReference type="ARBA" id="ARBA00022692"/>
    </source>
</evidence>
<comment type="activity regulation">
    <text evidence="10">Na(+) is not transported, but it plays an essential structural role and its presence is essential for fluoride channel function.</text>
</comment>
<feature type="transmembrane region" description="Helical" evidence="10">
    <location>
        <begin position="94"/>
        <end position="115"/>
    </location>
</feature>
<comment type="similarity">
    <text evidence="7 10">Belongs to the fluoride channel Fluc/FEX (TC 1.A.43) family.</text>
</comment>
<keyword evidence="4 10" id="KW-1133">Transmembrane helix</keyword>
<comment type="subcellular location">
    <subcellularLocation>
        <location evidence="1 10">Cell membrane</location>
        <topology evidence="1 10">Multi-pass membrane protein</topology>
    </subcellularLocation>
</comment>
<evidence type="ECO:0000256" key="10">
    <source>
        <dbReference type="HAMAP-Rule" id="MF_00454"/>
    </source>
</evidence>
<proteinExistence type="inferred from homology"/>
<dbReference type="PANTHER" id="PTHR28259:SF1">
    <property type="entry name" value="FLUORIDE EXPORT PROTEIN 1-RELATED"/>
    <property type="match status" value="1"/>
</dbReference>
<dbReference type="NCBIfam" id="NF010824">
    <property type="entry name" value="PRK14228.1"/>
    <property type="match status" value="1"/>
</dbReference>
<feature type="transmembrane region" description="Helical" evidence="10">
    <location>
        <begin position="6"/>
        <end position="23"/>
    </location>
</feature>
<dbReference type="Pfam" id="PF02537">
    <property type="entry name" value="CRCB"/>
    <property type="match status" value="1"/>
</dbReference>
<evidence type="ECO:0000313" key="11">
    <source>
        <dbReference type="EMBL" id="MBA8949090.1"/>
    </source>
</evidence>
<keyword evidence="3 10" id="KW-0812">Transmembrane</keyword>
<comment type="caution">
    <text evidence="11">The sequence shown here is derived from an EMBL/GenBank/DDBJ whole genome shotgun (WGS) entry which is preliminary data.</text>
</comment>
<evidence type="ECO:0000256" key="9">
    <source>
        <dbReference type="ARBA" id="ARBA00049940"/>
    </source>
</evidence>
<sequence>MSVPAALLVAAGAAVGAPLRYLADRAVQARHATPFPWGTLAVNVTGSAILGFLTALPAGPGAMALLGTGFCGALTTYSTFGYETLRLFEERARAQAVANAAVSVTAGLGAAWLGMVSAGAL</sequence>
<feature type="binding site" evidence="10">
    <location>
        <position position="72"/>
    </location>
    <ligand>
        <name>Na(+)</name>
        <dbReference type="ChEBI" id="CHEBI:29101"/>
        <note>structural</note>
    </ligand>
</feature>
<comment type="catalytic activity">
    <reaction evidence="8">
        <text>fluoride(in) = fluoride(out)</text>
        <dbReference type="Rhea" id="RHEA:76159"/>
        <dbReference type="ChEBI" id="CHEBI:17051"/>
    </reaction>
    <physiologicalReaction direction="left-to-right" evidence="8">
        <dbReference type="Rhea" id="RHEA:76160"/>
    </physiologicalReaction>
</comment>
<name>A0A7W3QJ85_ACTNM</name>
<dbReference type="GO" id="GO:0062054">
    <property type="term" value="F:fluoride channel activity"/>
    <property type="evidence" value="ECO:0007669"/>
    <property type="project" value="UniProtKB-UniRule"/>
</dbReference>
<evidence type="ECO:0000313" key="12">
    <source>
        <dbReference type="Proteomes" id="UP000572680"/>
    </source>
</evidence>
<dbReference type="GO" id="GO:0046872">
    <property type="term" value="F:metal ion binding"/>
    <property type="evidence" value="ECO:0007669"/>
    <property type="project" value="UniProtKB-KW"/>
</dbReference>
<dbReference type="PANTHER" id="PTHR28259">
    <property type="entry name" value="FLUORIDE EXPORT PROTEIN 1-RELATED"/>
    <property type="match status" value="1"/>
</dbReference>
<comment type="function">
    <text evidence="9 10">Fluoride-specific ion channel. Important for reducing fluoride concentration in the cell, thus reducing its toxicity.</text>
</comment>
<dbReference type="InterPro" id="IPR003691">
    <property type="entry name" value="FluC"/>
</dbReference>
<dbReference type="RefSeq" id="WP_312897750.1">
    <property type="nucleotide sequence ID" value="NZ_BAAALP010000008.1"/>
</dbReference>
<evidence type="ECO:0000256" key="1">
    <source>
        <dbReference type="ARBA" id="ARBA00004651"/>
    </source>
</evidence>
<feature type="transmembrane region" description="Helical" evidence="10">
    <location>
        <begin position="62"/>
        <end position="82"/>
    </location>
</feature>
<feature type="transmembrane region" description="Helical" evidence="10">
    <location>
        <begin position="35"/>
        <end position="56"/>
    </location>
</feature>
<protein>
    <recommendedName>
        <fullName evidence="10">Fluoride-specific ion channel FluC</fullName>
    </recommendedName>
</protein>
<reference evidence="11 12" key="1">
    <citation type="submission" date="2020-08" db="EMBL/GenBank/DDBJ databases">
        <title>Genomic Encyclopedia of Type Strains, Phase IV (KMG-IV): sequencing the most valuable type-strain genomes for metagenomic binning, comparative biology and taxonomic classification.</title>
        <authorList>
            <person name="Goeker M."/>
        </authorList>
    </citation>
    <scope>NUCLEOTIDE SEQUENCE [LARGE SCALE GENOMIC DNA]</scope>
    <source>
        <strain evidence="11 12">DSM 44197</strain>
    </source>
</reference>
<keyword evidence="10" id="KW-0479">Metal-binding</keyword>
<dbReference type="GO" id="GO:0005886">
    <property type="term" value="C:plasma membrane"/>
    <property type="evidence" value="ECO:0007669"/>
    <property type="project" value="UniProtKB-SubCell"/>
</dbReference>
<evidence type="ECO:0000256" key="8">
    <source>
        <dbReference type="ARBA" id="ARBA00035585"/>
    </source>
</evidence>
<gene>
    <name evidence="10" type="primary">fluC</name>
    <name evidence="10" type="synonym">crcB</name>
    <name evidence="11" type="ORF">HNR61_000688</name>
</gene>
<dbReference type="Proteomes" id="UP000572680">
    <property type="component" value="Unassembled WGS sequence"/>
</dbReference>
<keyword evidence="5 10" id="KW-0472">Membrane</keyword>
<keyword evidence="2 10" id="KW-1003">Cell membrane</keyword>
<dbReference type="AlphaFoldDB" id="A0A7W3QJ85"/>
<feature type="binding site" evidence="10">
    <location>
        <position position="75"/>
    </location>
    <ligand>
        <name>Na(+)</name>
        <dbReference type="ChEBI" id="CHEBI:29101"/>
        <note>structural</note>
    </ligand>
</feature>
<dbReference type="EMBL" id="JACJIA010000001">
    <property type="protein sequence ID" value="MBA8949090.1"/>
    <property type="molecule type" value="Genomic_DNA"/>
</dbReference>
<dbReference type="NCBIfam" id="TIGR00494">
    <property type="entry name" value="crcB"/>
    <property type="match status" value="1"/>
</dbReference>
<dbReference type="HAMAP" id="MF_00454">
    <property type="entry name" value="FluC"/>
    <property type="match status" value="1"/>
</dbReference>
<evidence type="ECO:0000256" key="6">
    <source>
        <dbReference type="ARBA" id="ARBA00023303"/>
    </source>
</evidence>
<keyword evidence="10" id="KW-0813">Transport</keyword>
<accession>A0A7W3QJ85</accession>
<organism evidence="11 12">
    <name type="scientific">Actinomadura namibiensis</name>
    <dbReference type="NCBI Taxonomy" id="182080"/>
    <lineage>
        <taxon>Bacteria</taxon>
        <taxon>Bacillati</taxon>
        <taxon>Actinomycetota</taxon>
        <taxon>Actinomycetes</taxon>
        <taxon>Streptosporangiales</taxon>
        <taxon>Thermomonosporaceae</taxon>
        <taxon>Actinomadura</taxon>
    </lineage>
</organism>
<evidence type="ECO:0000256" key="7">
    <source>
        <dbReference type="ARBA" id="ARBA00035120"/>
    </source>
</evidence>
<evidence type="ECO:0000256" key="2">
    <source>
        <dbReference type="ARBA" id="ARBA00022475"/>
    </source>
</evidence>
<evidence type="ECO:0000256" key="4">
    <source>
        <dbReference type="ARBA" id="ARBA00022989"/>
    </source>
</evidence>
<keyword evidence="10" id="KW-0406">Ion transport</keyword>
<evidence type="ECO:0000256" key="5">
    <source>
        <dbReference type="ARBA" id="ARBA00023136"/>
    </source>
</evidence>